<dbReference type="PANTHER" id="PTHR11649">
    <property type="entry name" value="MSS1/TRME-RELATED GTP-BINDING PROTEIN"/>
    <property type="match status" value="1"/>
</dbReference>
<dbReference type="InterPro" id="IPR006073">
    <property type="entry name" value="GTP-bd"/>
</dbReference>
<evidence type="ECO:0000256" key="9">
    <source>
        <dbReference type="ARBA" id="ARBA00023306"/>
    </source>
</evidence>
<keyword evidence="13" id="KW-1185">Reference proteome</keyword>
<dbReference type="Pfam" id="PF01926">
    <property type="entry name" value="MMR_HSR1"/>
    <property type="match status" value="1"/>
</dbReference>
<evidence type="ECO:0000313" key="12">
    <source>
        <dbReference type="EMBL" id="MDQ8192883.1"/>
    </source>
</evidence>
<evidence type="ECO:0000256" key="3">
    <source>
        <dbReference type="ARBA" id="ARBA00022618"/>
    </source>
</evidence>
<dbReference type="Gene3D" id="3.40.50.300">
    <property type="entry name" value="P-loop containing nucleotide triphosphate hydrolases"/>
    <property type="match status" value="1"/>
</dbReference>
<dbReference type="InterPro" id="IPR019987">
    <property type="entry name" value="GTP-bd_ribosome_bio_YsxC"/>
</dbReference>
<reference evidence="12 13" key="1">
    <citation type="submission" date="2023-04" db="EMBL/GenBank/DDBJ databases">
        <title>A novel bacteria isolated from coastal sediment.</title>
        <authorList>
            <person name="Liu X.-J."/>
            <person name="Du Z.-J."/>
        </authorList>
    </citation>
    <scope>NUCLEOTIDE SEQUENCE [LARGE SCALE GENOMIC DNA]</scope>
    <source>
        <strain evidence="12 13">SDUM461004</strain>
    </source>
</reference>
<dbReference type="CDD" id="cd01876">
    <property type="entry name" value="YihA_EngB"/>
    <property type="match status" value="1"/>
</dbReference>
<dbReference type="SUPFAM" id="SSF52540">
    <property type="entry name" value="P-loop containing nucleoside triphosphate hydrolases"/>
    <property type="match status" value="1"/>
</dbReference>
<keyword evidence="8 10" id="KW-0717">Septation</keyword>
<dbReference type="HAMAP" id="MF_00321">
    <property type="entry name" value="GTPase_EngB"/>
    <property type="match status" value="1"/>
</dbReference>
<proteinExistence type="inferred from homology"/>
<dbReference type="Proteomes" id="UP001243717">
    <property type="component" value="Unassembled WGS sequence"/>
</dbReference>
<dbReference type="EMBL" id="JARXIC010000001">
    <property type="protein sequence ID" value="MDQ8192883.1"/>
    <property type="molecule type" value="Genomic_DNA"/>
</dbReference>
<dbReference type="InterPro" id="IPR030393">
    <property type="entry name" value="G_ENGB_dom"/>
</dbReference>
<dbReference type="InterPro" id="IPR027417">
    <property type="entry name" value="P-loop_NTPase"/>
</dbReference>
<evidence type="ECO:0000256" key="2">
    <source>
        <dbReference type="ARBA" id="ARBA00009638"/>
    </source>
</evidence>
<evidence type="ECO:0000256" key="6">
    <source>
        <dbReference type="ARBA" id="ARBA00022842"/>
    </source>
</evidence>
<keyword evidence="9 10" id="KW-0131">Cell cycle</keyword>
<dbReference type="InterPro" id="IPR006689">
    <property type="entry name" value="Small_GTPase_ARF/SAR"/>
</dbReference>
<evidence type="ECO:0000256" key="7">
    <source>
        <dbReference type="ARBA" id="ARBA00023134"/>
    </source>
</evidence>
<comment type="caution">
    <text evidence="12">The sequence shown here is derived from an EMBL/GenBank/DDBJ whole genome shotgun (WGS) entry which is preliminary data.</text>
</comment>
<dbReference type="RefSeq" id="WP_308983392.1">
    <property type="nucleotide sequence ID" value="NZ_JARXIC010000001.1"/>
</dbReference>
<evidence type="ECO:0000313" key="13">
    <source>
        <dbReference type="Proteomes" id="UP001243717"/>
    </source>
</evidence>
<dbReference type="PRINTS" id="PR00328">
    <property type="entry name" value="SAR1GTPBP"/>
</dbReference>
<feature type="domain" description="EngB-type G" evidence="11">
    <location>
        <begin position="22"/>
        <end position="197"/>
    </location>
</feature>
<keyword evidence="3 10" id="KW-0132">Cell division</keyword>
<name>A0ABU1AE07_9BACT</name>
<dbReference type="PROSITE" id="PS51706">
    <property type="entry name" value="G_ENGB"/>
    <property type="match status" value="1"/>
</dbReference>
<evidence type="ECO:0000256" key="8">
    <source>
        <dbReference type="ARBA" id="ARBA00023210"/>
    </source>
</evidence>
<comment type="function">
    <text evidence="10">Necessary for normal cell division and for the maintenance of normal septation.</text>
</comment>
<keyword evidence="5 10" id="KW-0547">Nucleotide-binding</keyword>
<evidence type="ECO:0000256" key="1">
    <source>
        <dbReference type="ARBA" id="ARBA00001946"/>
    </source>
</evidence>
<keyword evidence="6" id="KW-0460">Magnesium</keyword>
<dbReference type="PANTHER" id="PTHR11649:SF13">
    <property type="entry name" value="ENGB-TYPE G DOMAIN-CONTAINING PROTEIN"/>
    <property type="match status" value="1"/>
</dbReference>
<evidence type="ECO:0000256" key="5">
    <source>
        <dbReference type="ARBA" id="ARBA00022741"/>
    </source>
</evidence>
<comment type="cofactor">
    <cofactor evidence="1">
        <name>Mg(2+)</name>
        <dbReference type="ChEBI" id="CHEBI:18420"/>
    </cofactor>
</comment>
<comment type="similarity">
    <text evidence="2 10">Belongs to the TRAFAC class TrmE-Era-EngA-EngB-Septin-like GTPase superfamily. EngB GTPase family.</text>
</comment>
<dbReference type="NCBIfam" id="TIGR03598">
    <property type="entry name" value="GTPase_YsxC"/>
    <property type="match status" value="1"/>
</dbReference>
<accession>A0ABU1AE07</accession>
<organism evidence="12 13">
    <name type="scientific">Thalassobacterium sedimentorum</name>
    <dbReference type="NCBI Taxonomy" id="3041258"/>
    <lineage>
        <taxon>Bacteria</taxon>
        <taxon>Pseudomonadati</taxon>
        <taxon>Verrucomicrobiota</taxon>
        <taxon>Opitutia</taxon>
        <taxon>Puniceicoccales</taxon>
        <taxon>Coraliomargaritaceae</taxon>
        <taxon>Thalassobacterium</taxon>
    </lineage>
</organism>
<keyword evidence="4" id="KW-0479">Metal-binding</keyword>
<keyword evidence="7 10" id="KW-0342">GTP-binding</keyword>
<evidence type="ECO:0000256" key="10">
    <source>
        <dbReference type="HAMAP-Rule" id="MF_00321"/>
    </source>
</evidence>
<sequence length="214" mass="23849">MKITSARFIGCAVDLEDCPPSSLPEFAFVGRSNVGKSSLVNMLAEVKGLAKTSGTPGKTKLINFFRINDHWTLVDLPGYGFAKVSKAKQAEFNQQVSGYLTGRENLKQVFALLDSQLEPLDTDLAFIDWLQQCEIPYSIIFTKTDRSADNKVISHEVQLLKALEDYGLKPNEIFKCSAKTKRGRGAIINWIEGQLPKKPKKKAGKPIQLGWMKK</sequence>
<evidence type="ECO:0000256" key="4">
    <source>
        <dbReference type="ARBA" id="ARBA00022723"/>
    </source>
</evidence>
<evidence type="ECO:0000259" key="11">
    <source>
        <dbReference type="PROSITE" id="PS51706"/>
    </source>
</evidence>
<gene>
    <name evidence="12" type="primary">yihA</name>
    <name evidence="10" type="synonym">engB</name>
    <name evidence="12" type="ORF">QEH59_00500</name>
</gene>
<protein>
    <recommendedName>
        <fullName evidence="10">Probable GTP-binding protein EngB</fullName>
    </recommendedName>
</protein>